<proteinExistence type="predicted"/>
<name>X1U147_9ZZZZ</name>
<comment type="caution">
    <text evidence="1">The sequence shown here is derived from an EMBL/GenBank/DDBJ whole genome shotgun (WGS) entry which is preliminary data.</text>
</comment>
<evidence type="ECO:0000313" key="1">
    <source>
        <dbReference type="EMBL" id="GAJ11244.1"/>
    </source>
</evidence>
<accession>X1U147</accession>
<gene>
    <name evidence="1" type="ORF">S12H4_43860</name>
</gene>
<organism evidence="1">
    <name type="scientific">marine sediment metagenome</name>
    <dbReference type="NCBI Taxonomy" id="412755"/>
    <lineage>
        <taxon>unclassified sequences</taxon>
        <taxon>metagenomes</taxon>
        <taxon>ecological metagenomes</taxon>
    </lineage>
</organism>
<sequence>MGKTYAELYADAQKDGKSEPLTYDIFQFTDVDQQLIGR</sequence>
<dbReference type="AlphaFoldDB" id="X1U147"/>
<protein>
    <submittedName>
        <fullName evidence="1">Uncharacterized protein</fullName>
    </submittedName>
</protein>
<reference evidence="1" key="1">
    <citation type="journal article" date="2014" name="Front. Microbiol.">
        <title>High frequency of phylogenetically diverse reductive dehalogenase-homologous genes in deep subseafloor sedimentary metagenomes.</title>
        <authorList>
            <person name="Kawai M."/>
            <person name="Futagami T."/>
            <person name="Toyoda A."/>
            <person name="Takaki Y."/>
            <person name="Nishi S."/>
            <person name="Hori S."/>
            <person name="Arai W."/>
            <person name="Tsubouchi T."/>
            <person name="Morono Y."/>
            <person name="Uchiyama I."/>
            <person name="Ito T."/>
            <person name="Fujiyama A."/>
            <person name="Inagaki F."/>
            <person name="Takami H."/>
        </authorList>
    </citation>
    <scope>NUCLEOTIDE SEQUENCE</scope>
    <source>
        <strain evidence="1">Expedition CK06-06</strain>
    </source>
</reference>
<dbReference type="EMBL" id="BARW01026966">
    <property type="protein sequence ID" value="GAJ11244.1"/>
    <property type="molecule type" value="Genomic_DNA"/>
</dbReference>
<feature type="non-terminal residue" evidence="1">
    <location>
        <position position="38"/>
    </location>
</feature>